<reference evidence="15 16" key="1">
    <citation type="submission" date="2020-10" db="EMBL/GenBank/DDBJ databases">
        <title>Plant Genome Project.</title>
        <authorList>
            <person name="Zhang R.-G."/>
        </authorList>
    </citation>
    <scope>NUCLEOTIDE SEQUENCE [LARGE SCALE GENOMIC DNA]</scope>
    <source>
        <strain evidence="15">FAFU-HL-1</strain>
        <tissue evidence="15">Leaf</tissue>
    </source>
</reference>
<dbReference type="FunFam" id="3.40.50.200:FF:000006">
    <property type="entry name" value="Subtilisin-like protease SBT1.5"/>
    <property type="match status" value="1"/>
</dbReference>
<dbReference type="Pfam" id="PF00082">
    <property type="entry name" value="Peptidase_S8"/>
    <property type="match status" value="1"/>
</dbReference>
<feature type="domain" description="Subtilisin-like protease fibronectin type-III" evidence="14">
    <location>
        <begin position="658"/>
        <end position="762"/>
    </location>
</feature>
<dbReference type="GO" id="GO:0004252">
    <property type="term" value="F:serine-type endopeptidase activity"/>
    <property type="evidence" value="ECO:0007669"/>
    <property type="project" value="UniProtKB-UniRule"/>
</dbReference>
<evidence type="ECO:0000256" key="5">
    <source>
        <dbReference type="ARBA" id="ARBA00022729"/>
    </source>
</evidence>
<keyword evidence="3" id="KW-0964">Secreted</keyword>
<dbReference type="Gene3D" id="3.50.30.30">
    <property type="match status" value="1"/>
</dbReference>
<keyword evidence="6 10" id="KW-0378">Hydrolase</keyword>
<evidence type="ECO:0000259" key="13">
    <source>
        <dbReference type="Pfam" id="PF05922"/>
    </source>
</evidence>
<feature type="active site" description="Charge relay system" evidence="9 10">
    <location>
        <position position="224"/>
    </location>
</feature>
<evidence type="ECO:0000256" key="3">
    <source>
        <dbReference type="ARBA" id="ARBA00022525"/>
    </source>
</evidence>
<name>A0A835JBH7_9ROSI</name>
<dbReference type="SUPFAM" id="SSF52743">
    <property type="entry name" value="Subtilisin-like"/>
    <property type="match status" value="1"/>
</dbReference>
<feature type="chain" id="PRO_5032866294" evidence="11">
    <location>
        <begin position="29"/>
        <end position="774"/>
    </location>
</feature>
<evidence type="ECO:0000259" key="14">
    <source>
        <dbReference type="Pfam" id="PF17766"/>
    </source>
</evidence>
<evidence type="ECO:0000256" key="10">
    <source>
        <dbReference type="PROSITE-ProRule" id="PRU01240"/>
    </source>
</evidence>
<feature type="active site" description="Charge relay system" evidence="9 10">
    <location>
        <position position="543"/>
    </location>
</feature>
<dbReference type="EMBL" id="JADGMS010000015">
    <property type="protein sequence ID" value="KAF9668132.1"/>
    <property type="molecule type" value="Genomic_DNA"/>
</dbReference>
<feature type="active site" description="Charge relay system" evidence="9 10">
    <location>
        <position position="153"/>
    </location>
</feature>
<dbReference type="InterPro" id="IPR010259">
    <property type="entry name" value="S8pro/Inhibitor_I9"/>
</dbReference>
<feature type="domain" description="Inhibitor I9" evidence="13">
    <location>
        <begin position="32"/>
        <end position="119"/>
    </location>
</feature>
<dbReference type="GO" id="GO:0009609">
    <property type="term" value="P:response to symbiotic bacterium"/>
    <property type="evidence" value="ECO:0007669"/>
    <property type="project" value="UniProtKB-ARBA"/>
</dbReference>
<dbReference type="PROSITE" id="PS51892">
    <property type="entry name" value="SUBTILASE"/>
    <property type="match status" value="1"/>
</dbReference>
<organism evidence="15 16">
    <name type="scientific">Salix dunnii</name>
    <dbReference type="NCBI Taxonomy" id="1413687"/>
    <lineage>
        <taxon>Eukaryota</taxon>
        <taxon>Viridiplantae</taxon>
        <taxon>Streptophyta</taxon>
        <taxon>Embryophyta</taxon>
        <taxon>Tracheophyta</taxon>
        <taxon>Spermatophyta</taxon>
        <taxon>Magnoliopsida</taxon>
        <taxon>eudicotyledons</taxon>
        <taxon>Gunneridae</taxon>
        <taxon>Pentapetalae</taxon>
        <taxon>rosids</taxon>
        <taxon>fabids</taxon>
        <taxon>Malpighiales</taxon>
        <taxon>Salicaceae</taxon>
        <taxon>Saliceae</taxon>
        <taxon>Salix</taxon>
    </lineage>
</organism>
<keyword evidence="8" id="KW-0325">Glycoprotein</keyword>
<dbReference type="Proteomes" id="UP000657918">
    <property type="component" value="Unassembled WGS sequence"/>
</dbReference>
<comment type="subcellular location">
    <subcellularLocation>
        <location evidence="1">Secreted</location>
    </subcellularLocation>
</comment>
<dbReference type="InterPro" id="IPR045051">
    <property type="entry name" value="SBT"/>
</dbReference>
<dbReference type="InterPro" id="IPR037045">
    <property type="entry name" value="S8pro/Inhibitor_I9_sf"/>
</dbReference>
<dbReference type="OrthoDB" id="206201at2759"/>
<evidence type="ECO:0000313" key="15">
    <source>
        <dbReference type="EMBL" id="KAF9668132.1"/>
    </source>
</evidence>
<dbReference type="InterPro" id="IPR034197">
    <property type="entry name" value="Peptidases_S8_3"/>
</dbReference>
<evidence type="ECO:0000256" key="9">
    <source>
        <dbReference type="PIRSR" id="PIRSR615500-1"/>
    </source>
</evidence>
<comment type="similarity">
    <text evidence="2 10">Belongs to the peptidase S8 family.</text>
</comment>
<proteinExistence type="inferred from homology"/>
<comment type="caution">
    <text evidence="15">The sequence shown here is derived from an EMBL/GenBank/DDBJ whole genome shotgun (WGS) entry which is preliminary data.</text>
</comment>
<dbReference type="InterPro" id="IPR023828">
    <property type="entry name" value="Peptidase_S8_Ser-AS"/>
</dbReference>
<sequence>MATRRNVLLHKLWICFITFLYFSTESLSQTDNYIVHMDLSVMPKIFAGQHQWYLSTLASVSDVAGIGTASVATFTASSKLLYSYTHVVNGFSASLTPSELEALKKSPGYISSIKDLPVKHDTTHSPKYLGLTPQSPVWKASNYGDGIVIGLVDTGAWPESESYNDHGMPEIPATWRGECEAGAQFTSSLCNKKLIGARFFNKGLIAKQPNVTISMNSTRDTDGHGTHTSSTAAGNYVEGASYFGYSKGTASGVAPRAHVAMYKALWDEGSSATDIIAAIDQAISDGVDVLSISLGKDGLPLNEDPIALATFAAMEKNIFVSTSAGNEGPIHATLHNGIPWVLTVAAGTLDREFDAVLTLGNGISIAGSSFYLGSSSFSEVPIVFMDGCHIAREMIKIGPKIVVCQGAFDSNDLSDQIENVSSANVTAGVFITNFTDTEGFISNGFPVVIVSLKDGKTIIDYIKNSNSPQASAEFRKTNLGIKPAPRVTSFSSRGPSASCPLVMKPDIMAPGSLILAAWPQNIAVGLNKSQPLFSNFNILSGTSMACPHAAGVAALLRKAHPDWSPAAIRSAMVTTADTTDNSMEPIKDIGFGNRIYPASPLDMGAGQVNPNNALDPGLIYDVNSTDYVRLLCATNFTEKQIQVITGSSSTDCSNPSNDLNYPSFIAYFNEKNSPSNLTILREFHRTVTNVGEGICSYTASVTPMSGLKVNVMPDKLAFKTKYEKLSYKLTIEGPALLDEKVTFGFLVWADSGGKYVVRSPIVATSLSPELSRKK</sequence>
<dbReference type="GO" id="GO:0005576">
    <property type="term" value="C:extracellular region"/>
    <property type="evidence" value="ECO:0007669"/>
    <property type="project" value="UniProtKB-SubCell"/>
</dbReference>
<dbReference type="InterPro" id="IPR041469">
    <property type="entry name" value="Subtilisin-like_FN3"/>
</dbReference>
<feature type="domain" description="Peptidase S8/S53" evidence="12">
    <location>
        <begin position="144"/>
        <end position="581"/>
    </location>
</feature>
<evidence type="ECO:0000256" key="2">
    <source>
        <dbReference type="ARBA" id="ARBA00011073"/>
    </source>
</evidence>
<dbReference type="GO" id="GO:0006508">
    <property type="term" value="P:proteolysis"/>
    <property type="evidence" value="ECO:0007669"/>
    <property type="project" value="UniProtKB-KW"/>
</dbReference>
<evidence type="ECO:0000256" key="4">
    <source>
        <dbReference type="ARBA" id="ARBA00022670"/>
    </source>
</evidence>
<dbReference type="PROSITE" id="PS00138">
    <property type="entry name" value="SUBTILASE_SER"/>
    <property type="match status" value="1"/>
</dbReference>
<evidence type="ECO:0000256" key="11">
    <source>
        <dbReference type="SAM" id="SignalP"/>
    </source>
</evidence>
<evidence type="ECO:0000256" key="7">
    <source>
        <dbReference type="ARBA" id="ARBA00022825"/>
    </source>
</evidence>
<dbReference type="Gene3D" id="3.40.50.200">
    <property type="entry name" value="Peptidase S8/S53 domain"/>
    <property type="match status" value="1"/>
</dbReference>
<dbReference type="Gene3D" id="2.60.40.2310">
    <property type="match status" value="1"/>
</dbReference>
<dbReference type="Pfam" id="PF17766">
    <property type="entry name" value="fn3_6"/>
    <property type="match status" value="1"/>
</dbReference>
<keyword evidence="16" id="KW-1185">Reference proteome</keyword>
<dbReference type="InterPro" id="IPR015500">
    <property type="entry name" value="Peptidase_S8_subtilisin-rel"/>
</dbReference>
<keyword evidence="4 10" id="KW-0645">Protease</keyword>
<dbReference type="CDD" id="cd02120">
    <property type="entry name" value="PA_subtilisin_like"/>
    <property type="match status" value="1"/>
</dbReference>
<evidence type="ECO:0000313" key="16">
    <source>
        <dbReference type="Proteomes" id="UP000657918"/>
    </source>
</evidence>
<evidence type="ECO:0000259" key="12">
    <source>
        <dbReference type="Pfam" id="PF00082"/>
    </source>
</evidence>
<dbReference type="PANTHER" id="PTHR10795">
    <property type="entry name" value="PROPROTEIN CONVERTASE SUBTILISIN/KEXIN"/>
    <property type="match status" value="1"/>
</dbReference>
<dbReference type="InterPro" id="IPR036852">
    <property type="entry name" value="Peptidase_S8/S53_dom_sf"/>
</dbReference>
<accession>A0A835JBH7</accession>
<dbReference type="PRINTS" id="PR00723">
    <property type="entry name" value="SUBTILISIN"/>
</dbReference>
<dbReference type="CDD" id="cd04852">
    <property type="entry name" value="Peptidases_S8_3"/>
    <property type="match status" value="1"/>
</dbReference>
<dbReference type="AlphaFoldDB" id="A0A835JBH7"/>
<keyword evidence="5 11" id="KW-0732">Signal</keyword>
<evidence type="ECO:0000256" key="8">
    <source>
        <dbReference type="ARBA" id="ARBA00023180"/>
    </source>
</evidence>
<dbReference type="InterPro" id="IPR000209">
    <property type="entry name" value="Peptidase_S8/S53_dom"/>
</dbReference>
<evidence type="ECO:0000256" key="6">
    <source>
        <dbReference type="ARBA" id="ARBA00022801"/>
    </source>
</evidence>
<dbReference type="FunFam" id="3.30.70.80:FF:000003">
    <property type="entry name" value="Subtilisin-like protease SBT1.9"/>
    <property type="match status" value="1"/>
</dbReference>
<feature type="signal peptide" evidence="11">
    <location>
        <begin position="1"/>
        <end position="28"/>
    </location>
</feature>
<protein>
    <submittedName>
        <fullName evidence="15">Uncharacterized protein</fullName>
    </submittedName>
</protein>
<keyword evidence="7 10" id="KW-0720">Serine protease</keyword>
<gene>
    <name evidence="15" type="ORF">SADUNF_Sadunf15G0096700</name>
</gene>
<dbReference type="Pfam" id="PF05922">
    <property type="entry name" value="Inhibitor_I9"/>
    <property type="match status" value="1"/>
</dbReference>
<dbReference type="Gene3D" id="3.30.70.80">
    <property type="entry name" value="Peptidase S8 propeptide/proteinase inhibitor I9"/>
    <property type="match status" value="1"/>
</dbReference>
<evidence type="ECO:0000256" key="1">
    <source>
        <dbReference type="ARBA" id="ARBA00004613"/>
    </source>
</evidence>